<dbReference type="Pfam" id="PF22564">
    <property type="entry name" value="HAAS"/>
    <property type="match status" value="1"/>
</dbReference>
<protein>
    <submittedName>
        <fullName evidence="1">Uncharacterized protein</fullName>
    </submittedName>
</protein>
<accession>A0A059MHJ1</accession>
<reference evidence="1" key="1">
    <citation type="submission" date="2022-09" db="EMBL/GenBank/DDBJ databases">
        <title>The genome sequence of Rhodococcus aetherivorans N1.</title>
        <authorList>
            <person name="Jiang W."/>
        </authorList>
    </citation>
    <scope>NUCLEOTIDE SEQUENCE</scope>
    <source>
        <strain evidence="1">N1</strain>
    </source>
</reference>
<sequence>MSTRLTDGELVDRYLHAVLVHLPRSRRDDVAAELRRRIDDAAADRDVREVLAGLGSPEDLARTYRGAPRHLIGPRLYDTYLRVLWPVVGVVAAVLGGLTLLGALTEATAPAAAPLDTADVVWDAIDAALTGGVYAAFWVTVVFAVLERTAPAGTDLGRWDPDDLPAVPHGREIPVGEAVAELVFAVVVLIGVASLSPSLAPSFFGAGYEALDPSFTDRLVPAMMAVAALWVVSASVALVVRSWTTAVTALSVVSDLLAVAVATAVLVHRPYFSPQFLSDLRERTGSDLTAQLNLAVGIVCIVVIVASAVGVVTAVRKHLAHRRA</sequence>
<dbReference type="GeneID" id="83619940"/>
<dbReference type="RefSeq" id="WP_029546026.1">
    <property type="nucleotide sequence ID" value="NZ_CM002177.1"/>
</dbReference>
<proteinExistence type="predicted"/>
<dbReference type="Proteomes" id="UP001163947">
    <property type="component" value="Chromosome"/>
</dbReference>
<dbReference type="AlphaFoldDB" id="A0A059MHJ1"/>
<evidence type="ECO:0000313" key="1">
    <source>
        <dbReference type="EMBL" id="UYF95301.1"/>
    </source>
</evidence>
<dbReference type="EMBL" id="CP106982">
    <property type="protein sequence ID" value="UYF95301.1"/>
    <property type="molecule type" value="Genomic_DNA"/>
</dbReference>
<name>A0A059MHJ1_9NOCA</name>
<gene>
    <name evidence="1" type="ORF">OCS65_05945</name>
</gene>
<organism evidence="1 2">
    <name type="scientific">Rhodococcus aetherivorans</name>
    <dbReference type="NCBI Taxonomy" id="191292"/>
    <lineage>
        <taxon>Bacteria</taxon>
        <taxon>Bacillati</taxon>
        <taxon>Actinomycetota</taxon>
        <taxon>Actinomycetes</taxon>
        <taxon>Mycobacteriales</taxon>
        <taxon>Nocardiaceae</taxon>
        <taxon>Rhodococcus</taxon>
    </lineage>
</organism>
<evidence type="ECO:0000313" key="2">
    <source>
        <dbReference type="Proteomes" id="UP001163947"/>
    </source>
</evidence>